<feature type="transmembrane region" description="Helical" evidence="8">
    <location>
        <begin position="74"/>
        <end position="106"/>
    </location>
</feature>
<feature type="transmembrane region" description="Helical" evidence="8">
    <location>
        <begin position="113"/>
        <end position="132"/>
    </location>
</feature>
<evidence type="ECO:0000313" key="11">
    <source>
        <dbReference type="Proteomes" id="UP001549204"/>
    </source>
</evidence>
<dbReference type="PROSITE" id="PS50928">
    <property type="entry name" value="ABC_TM1"/>
    <property type="match status" value="1"/>
</dbReference>
<evidence type="ECO:0000256" key="3">
    <source>
        <dbReference type="ARBA" id="ARBA00022448"/>
    </source>
</evidence>
<comment type="caution">
    <text evidence="10">The sequence shown here is derived from an EMBL/GenBank/DDBJ whole genome shotgun (WGS) entry which is preliminary data.</text>
</comment>
<proteinExistence type="inferred from homology"/>
<reference evidence="10 11" key="1">
    <citation type="submission" date="2024-06" db="EMBL/GenBank/DDBJ databases">
        <title>Genomic Encyclopedia of Type Strains, Phase IV (KMG-IV): sequencing the most valuable type-strain genomes for metagenomic binning, comparative biology and taxonomic classification.</title>
        <authorList>
            <person name="Goeker M."/>
        </authorList>
    </citation>
    <scope>NUCLEOTIDE SEQUENCE [LARGE SCALE GENOMIC DNA]</scope>
    <source>
        <strain evidence="10 11">DSM 100022</strain>
    </source>
</reference>
<evidence type="ECO:0000256" key="6">
    <source>
        <dbReference type="ARBA" id="ARBA00022989"/>
    </source>
</evidence>
<dbReference type="SUPFAM" id="SSF161098">
    <property type="entry name" value="MetI-like"/>
    <property type="match status" value="1"/>
</dbReference>
<evidence type="ECO:0000256" key="4">
    <source>
        <dbReference type="ARBA" id="ARBA00022475"/>
    </source>
</evidence>
<evidence type="ECO:0000256" key="5">
    <source>
        <dbReference type="ARBA" id="ARBA00022692"/>
    </source>
</evidence>
<dbReference type="InterPro" id="IPR035906">
    <property type="entry name" value="MetI-like_sf"/>
</dbReference>
<keyword evidence="7 8" id="KW-0472">Membrane</keyword>
<evidence type="ECO:0000256" key="2">
    <source>
        <dbReference type="ARBA" id="ARBA00007069"/>
    </source>
</evidence>
<dbReference type="Proteomes" id="UP001549204">
    <property type="component" value="Unassembled WGS sequence"/>
</dbReference>
<name>A0ABV2GIH6_9HYPH</name>
<feature type="transmembrane region" description="Helical" evidence="8">
    <location>
        <begin position="208"/>
        <end position="233"/>
    </location>
</feature>
<organism evidence="10 11">
    <name type="scientific">Mesorhizobium robiniae</name>
    <dbReference type="NCBI Taxonomy" id="559315"/>
    <lineage>
        <taxon>Bacteria</taxon>
        <taxon>Pseudomonadati</taxon>
        <taxon>Pseudomonadota</taxon>
        <taxon>Alphaproteobacteria</taxon>
        <taxon>Hyphomicrobiales</taxon>
        <taxon>Phyllobacteriaceae</taxon>
        <taxon>Mesorhizobium</taxon>
    </lineage>
</organism>
<feature type="domain" description="ABC transmembrane type-1" evidence="9">
    <location>
        <begin position="80"/>
        <end position="285"/>
    </location>
</feature>
<dbReference type="Gene3D" id="1.10.3720.10">
    <property type="entry name" value="MetI-like"/>
    <property type="match status" value="1"/>
</dbReference>
<accession>A0ABV2GIH6</accession>
<feature type="transmembrane region" description="Helical" evidence="8">
    <location>
        <begin position="165"/>
        <end position="187"/>
    </location>
</feature>
<gene>
    <name evidence="10" type="ORF">ABID19_001115</name>
</gene>
<comment type="subcellular location">
    <subcellularLocation>
        <location evidence="1 8">Cell membrane</location>
        <topology evidence="1 8">Multi-pass membrane protein</topology>
    </subcellularLocation>
</comment>
<feature type="transmembrane region" description="Helical" evidence="8">
    <location>
        <begin position="268"/>
        <end position="289"/>
    </location>
</feature>
<dbReference type="InterPro" id="IPR000515">
    <property type="entry name" value="MetI-like"/>
</dbReference>
<dbReference type="RefSeq" id="WP_354488639.1">
    <property type="nucleotide sequence ID" value="NZ_JBEPMC010000002.1"/>
</dbReference>
<keyword evidence="6 8" id="KW-1133">Transmembrane helix</keyword>
<evidence type="ECO:0000256" key="7">
    <source>
        <dbReference type="ARBA" id="ARBA00023136"/>
    </source>
</evidence>
<dbReference type="Pfam" id="PF00528">
    <property type="entry name" value="BPD_transp_1"/>
    <property type="match status" value="1"/>
</dbReference>
<keyword evidence="5 8" id="KW-0812">Transmembrane</keyword>
<protein>
    <submittedName>
        <fullName evidence="10">Spermidine/putrescine transport system permease protein</fullName>
    </submittedName>
</protein>
<evidence type="ECO:0000256" key="1">
    <source>
        <dbReference type="ARBA" id="ARBA00004651"/>
    </source>
</evidence>
<keyword evidence="4" id="KW-1003">Cell membrane</keyword>
<comment type="similarity">
    <text evidence="2">Belongs to the binding-protein-dependent transport system permease family. CysTW subfamily.</text>
</comment>
<keyword evidence="11" id="KW-1185">Reference proteome</keyword>
<dbReference type="PANTHER" id="PTHR42929:SF1">
    <property type="entry name" value="INNER MEMBRANE ABC TRANSPORTER PERMEASE PROTEIN YDCU-RELATED"/>
    <property type="match status" value="1"/>
</dbReference>
<keyword evidence="3 8" id="KW-0813">Transport</keyword>
<dbReference type="CDD" id="cd06261">
    <property type="entry name" value="TM_PBP2"/>
    <property type="match status" value="1"/>
</dbReference>
<evidence type="ECO:0000313" key="10">
    <source>
        <dbReference type="EMBL" id="MET3578098.1"/>
    </source>
</evidence>
<dbReference type="EMBL" id="JBEPMC010000002">
    <property type="protein sequence ID" value="MET3578098.1"/>
    <property type="molecule type" value="Genomic_DNA"/>
</dbReference>
<feature type="transmembrane region" description="Helical" evidence="8">
    <location>
        <begin position="21"/>
        <end position="54"/>
    </location>
</feature>
<dbReference type="PANTHER" id="PTHR42929">
    <property type="entry name" value="INNER MEMBRANE ABC TRANSPORTER PERMEASE PROTEIN YDCU-RELATED-RELATED"/>
    <property type="match status" value="1"/>
</dbReference>
<evidence type="ECO:0000259" key="9">
    <source>
        <dbReference type="PROSITE" id="PS50928"/>
    </source>
</evidence>
<sequence length="306" mass="33487">MRRFKVLERPLRVQKDARRSNMGGLLAAPAVLYMVVFFVVPSLILFVYSFWTAASYKIVPDFVFSNYLNSLMSPLFWTVTINAILIGLVTASITLILAIPVGYYLVYVSRSQVILYLILITWFSSYLVRIYAWRTLLGTSGVLNTILIQAGIVDTPVGVFLFSRFAVAITLIHIYLPFCILLVVSSLSEIKKDLVDAARDLGASPLGAFFRVIAPNAANGLVGAFMLTFVMVAGDYVTPQMLGGSSGQTTGLLIADQFRKTGNWPLGAAQAFLMFLVSIVIYFAVMGLGRATGLVVKRRPAKKAGA</sequence>
<evidence type="ECO:0000256" key="8">
    <source>
        <dbReference type="RuleBase" id="RU363032"/>
    </source>
</evidence>